<gene>
    <name evidence="1" type="ORF">CK203_041019</name>
</gene>
<dbReference type="AlphaFoldDB" id="A0A438H9J6"/>
<dbReference type="Proteomes" id="UP000288805">
    <property type="component" value="Unassembled WGS sequence"/>
</dbReference>
<sequence>MSQDYKSLLCDNPSLVHGERIKLQLVARFVEVYAQLADEIVLLWVE</sequence>
<accession>A0A438H9J6</accession>
<name>A0A438H9J6_VITVI</name>
<comment type="caution">
    <text evidence="1">The sequence shown here is derived from an EMBL/GenBank/DDBJ whole genome shotgun (WGS) entry which is preliminary data.</text>
</comment>
<proteinExistence type="predicted"/>
<evidence type="ECO:0000313" key="1">
    <source>
        <dbReference type="EMBL" id="RVW81210.1"/>
    </source>
</evidence>
<dbReference type="EMBL" id="QGNW01000255">
    <property type="protein sequence ID" value="RVW81210.1"/>
    <property type="molecule type" value="Genomic_DNA"/>
</dbReference>
<reference evidence="1 2" key="1">
    <citation type="journal article" date="2018" name="PLoS Genet.">
        <title>Population sequencing reveals clonal diversity and ancestral inbreeding in the grapevine cultivar Chardonnay.</title>
        <authorList>
            <person name="Roach M.J."/>
            <person name="Johnson D.L."/>
            <person name="Bohlmann J."/>
            <person name="van Vuuren H.J."/>
            <person name="Jones S.J."/>
            <person name="Pretorius I.S."/>
            <person name="Schmidt S.A."/>
            <person name="Borneman A.R."/>
        </authorList>
    </citation>
    <scope>NUCLEOTIDE SEQUENCE [LARGE SCALE GENOMIC DNA]</scope>
    <source>
        <strain evidence="2">cv. Chardonnay</strain>
        <tissue evidence="1">Leaf</tissue>
    </source>
</reference>
<protein>
    <submittedName>
        <fullName evidence="1">Uncharacterized protein</fullName>
    </submittedName>
</protein>
<organism evidence="1 2">
    <name type="scientific">Vitis vinifera</name>
    <name type="common">Grape</name>
    <dbReference type="NCBI Taxonomy" id="29760"/>
    <lineage>
        <taxon>Eukaryota</taxon>
        <taxon>Viridiplantae</taxon>
        <taxon>Streptophyta</taxon>
        <taxon>Embryophyta</taxon>
        <taxon>Tracheophyta</taxon>
        <taxon>Spermatophyta</taxon>
        <taxon>Magnoliopsida</taxon>
        <taxon>eudicotyledons</taxon>
        <taxon>Gunneridae</taxon>
        <taxon>Pentapetalae</taxon>
        <taxon>rosids</taxon>
        <taxon>Vitales</taxon>
        <taxon>Vitaceae</taxon>
        <taxon>Viteae</taxon>
        <taxon>Vitis</taxon>
    </lineage>
</organism>
<evidence type="ECO:0000313" key="2">
    <source>
        <dbReference type="Proteomes" id="UP000288805"/>
    </source>
</evidence>